<dbReference type="SUPFAM" id="SSF50965">
    <property type="entry name" value="Galactose oxidase, central domain"/>
    <property type="match status" value="1"/>
</dbReference>
<dbReference type="PANTHER" id="PTHR31672">
    <property type="entry name" value="BNACNNG10540D PROTEIN"/>
    <property type="match status" value="1"/>
</dbReference>
<comment type="caution">
    <text evidence="2">The sequence shown here is derived from an EMBL/GenBank/DDBJ whole genome shotgun (WGS) entry which is preliminary data.</text>
</comment>
<proteinExistence type="predicted"/>
<reference evidence="2" key="1">
    <citation type="submission" date="2024-03" db="EMBL/GenBank/DDBJ databases">
        <title>WGS assembly of Saponaria officinalis var. Norfolk2.</title>
        <authorList>
            <person name="Jenkins J."/>
            <person name="Shu S."/>
            <person name="Grimwood J."/>
            <person name="Barry K."/>
            <person name="Goodstein D."/>
            <person name="Schmutz J."/>
            <person name="Leebens-Mack J."/>
            <person name="Osbourn A."/>
        </authorList>
    </citation>
    <scope>NUCLEOTIDE SEQUENCE [LARGE SCALE GENOMIC DNA]</scope>
    <source>
        <strain evidence="2">JIC</strain>
    </source>
</reference>
<accession>A0AAW1JQA3</accession>
<sequence>MATLPLEIVFSCILPRLPVKTLIRFKSVSKSFLAEISSPNFIKLHHLTSLSSDENRFLVLLGWDDDYSDKGLYMYDLDSLHALPSFCPLPRSTAVVASCECYMLVAFGNAKSGQLGLFLINPSMHTCRQLPNLSFPEGYYSAQYGLCHHSDELGDDLKVVRFVNFFDDSFQRQVMVYSLRKGLWKQIECTTHDDYYVSASLYRGVFLQKYLFHLIFTEIDDHRFKKIGCFDIKAERWGPDVPLPNIHMDVIGVELIKPFDLGVLDEQLCMVVQNMNEATYDLWIMREYGVKESWVKLMCLCVSNNPISPPSSPMDAVYWLFDKMAYHPLTCRKGSPYELLFKLDHCSKFFWYNLEDKESIEAEFPGLPTWGSSTAYVCKGSLLNIPGGHQLIREWCLEEERK</sequence>
<dbReference type="PANTHER" id="PTHR31672:SF13">
    <property type="entry name" value="F-BOX PROTEIN CPR30-LIKE"/>
    <property type="match status" value="1"/>
</dbReference>
<dbReference type="InterPro" id="IPR050796">
    <property type="entry name" value="SCF_F-box_component"/>
</dbReference>
<dbReference type="InterPro" id="IPR006527">
    <property type="entry name" value="F-box-assoc_dom_typ1"/>
</dbReference>
<dbReference type="NCBIfam" id="TIGR01640">
    <property type="entry name" value="F_box_assoc_1"/>
    <property type="match status" value="1"/>
</dbReference>
<dbReference type="AlphaFoldDB" id="A0AAW1JQA3"/>
<protein>
    <recommendedName>
        <fullName evidence="1">F-box associated beta-propeller type 1 domain-containing protein</fullName>
    </recommendedName>
</protein>
<name>A0AAW1JQA3_SAPOF</name>
<dbReference type="Proteomes" id="UP001443914">
    <property type="component" value="Unassembled WGS sequence"/>
</dbReference>
<keyword evidence="3" id="KW-1185">Reference proteome</keyword>
<dbReference type="SUPFAM" id="SSF81383">
    <property type="entry name" value="F-box domain"/>
    <property type="match status" value="1"/>
</dbReference>
<dbReference type="InterPro" id="IPR036047">
    <property type="entry name" value="F-box-like_dom_sf"/>
</dbReference>
<dbReference type="EMBL" id="JBDFQZ010000007">
    <property type="protein sequence ID" value="KAK9705800.1"/>
    <property type="molecule type" value="Genomic_DNA"/>
</dbReference>
<organism evidence="2 3">
    <name type="scientific">Saponaria officinalis</name>
    <name type="common">Common soapwort</name>
    <name type="synonym">Lychnis saponaria</name>
    <dbReference type="NCBI Taxonomy" id="3572"/>
    <lineage>
        <taxon>Eukaryota</taxon>
        <taxon>Viridiplantae</taxon>
        <taxon>Streptophyta</taxon>
        <taxon>Embryophyta</taxon>
        <taxon>Tracheophyta</taxon>
        <taxon>Spermatophyta</taxon>
        <taxon>Magnoliopsida</taxon>
        <taxon>eudicotyledons</taxon>
        <taxon>Gunneridae</taxon>
        <taxon>Pentapetalae</taxon>
        <taxon>Caryophyllales</taxon>
        <taxon>Caryophyllaceae</taxon>
        <taxon>Caryophylleae</taxon>
        <taxon>Saponaria</taxon>
    </lineage>
</organism>
<evidence type="ECO:0000313" key="2">
    <source>
        <dbReference type="EMBL" id="KAK9705800.1"/>
    </source>
</evidence>
<dbReference type="InterPro" id="IPR015915">
    <property type="entry name" value="Kelch-typ_b-propeller"/>
</dbReference>
<dbReference type="InterPro" id="IPR011043">
    <property type="entry name" value="Gal_Oxase/kelch_b-propeller"/>
</dbReference>
<gene>
    <name evidence="2" type="ORF">RND81_07G082700</name>
</gene>
<dbReference type="Pfam" id="PF07734">
    <property type="entry name" value="FBA_1"/>
    <property type="match status" value="1"/>
</dbReference>
<feature type="domain" description="F-box associated beta-propeller type 1" evidence="1">
    <location>
        <begin position="97"/>
        <end position="299"/>
    </location>
</feature>
<evidence type="ECO:0000259" key="1">
    <source>
        <dbReference type="Pfam" id="PF07734"/>
    </source>
</evidence>
<dbReference type="Gene3D" id="2.120.10.80">
    <property type="entry name" value="Kelch-type beta propeller"/>
    <property type="match status" value="1"/>
</dbReference>
<dbReference type="InterPro" id="IPR017451">
    <property type="entry name" value="F-box-assoc_interact_dom"/>
</dbReference>
<evidence type="ECO:0000313" key="3">
    <source>
        <dbReference type="Proteomes" id="UP001443914"/>
    </source>
</evidence>